<dbReference type="InterPro" id="IPR048254">
    <property type="entry name" value="CDP_ALCOHOL_P_TRANSF_CS"/>
</dbReference>
<evidence type="ECO:0000313" key="15">
    <source>
        <dbReference type="Proteomes" id="UP000626982"/>
    </source>
</evidence>
<dbReference type="Proteomes" id="UP000626982">
    <property type="component" value="Unassembled WGS sequence"/>
</dbReference>
<dbReference type="InterPro" id="IPR050324">
    <property type="entry name" value="CDP-alcohol_PTase-I"/>
</dbReference>
<keyword evidence="15" id="KW-1185">Reference proteome</keyword>
<dbReference type="EMBL" id="BMLM01000002">
    <property type="protein sequence ID" value="GGN86260.1"/>
    <property type="molecule type" value="Genomic_DNA"/>
</dbReference>
<dbReference type="PIRSF" id="PIRSF000847">
    <property type="entry name" value="Phos_ph_gly_syn"/>
    <property type="match status" value="1"/>
</dbReference>
<keyword evidence="5 13" id="KW-0812">Transmembrane</keyword>
<dbReference type="InterPro" id="IPR004570">
    <property type="entry name" value="Phosphatidylglycerol_P_synth"/>
</dbReference>
<dbReference type="InterPro" id="IPR043130">
    <property type="entry name" value="CDP-OH_PTrfase_TM_dom"/>
</dbReference>
<keyword evidence="7" id="KW-0443">Lipid metabolism</keyword>
<evidence type="ECO:0000256" key="6">
    <source>
        <dbReference type="ARBA" id="ARBA00022989"/>
    </source>
</evidence>
<feature type="transmembrane region" description="Helical" evidence="13">
    <location>
        <begin position="168"/>
        <end position="193"/>
    </location>
</feature>
<feature type="transmembrane region" description="Helical" evidence="13">
    <location>
        <begin position="21"/>
        <end position="43"/>
    </location>
</feature>
<dbReference type="PANTHER" id="PTHR14269:SF52">
    <property type="entry name" value="PHOSPHATIDYLGLYCEROPHOSPHATE SYNTHASE-RELATED"/>
    <property type="match status" value="1"/>
</dbReference>
<keyword evidence="9" id="KW-0594">Phospholipid biosynthesis</keyword>
<evidence type="ECO:0000313" key="14">
    <source>
        <dbReference type="EMBL" id="GGN86260.1"/>
    </source>
</evidence>
<dbReference type="EC" id="2.7.8.5" evidence="11"/>
<keyword evidence="10" id="KW-1208">Phospholipid metabolism</keyword>
<evidence type="ECO:0000256" key="11">
    <source>
        <dbReference type="NCBIfam" id="TIGR00560"/>
    </source>
</evidence>
<protein>
    <recommendedName>
        <fullName evidence="11">CDP-diacylglycerol--glycerol-3-phosphate 3-phosphatidyltransferase</fullName>
        <ecNumber evidence="11">2.7.8.5</ecNumber>
    </recommendedName>
</protein>
<keyword evidence="3" id="KW-0444">Lipid biosynthesis</keyword>
<evidence type="ECO:0000256" key="13">
    <source>
        <dbReference type="SAM" id="Phobius"/>
    </source>
</evidence>
<dbReference type="RefSeq" id="WP_188718159.1">
    <property type="nucleotide sequence ID" value="NZ_BAABBD010000007.1"/>
</dbReference>
<sequence>MGILSPLRGRVWTRGETPASVLSVPNLISFVRILLTPGFVWLALANPEPGGLRTAAALLFAVLIATDFVDGWIARGRNLVTDLGKLVDPIADKAITGSAFVVLSILGELDWWITIVVLVREVGITVYRLVVAKEVVIAADWAGKAKTMAQGIALPLALIPFQAWVGEWGTWVCVVTMTIAVALTIYSGVEFVVHAFRSRR</sequence>
<evidence type="ECO:0000256" key="3">
    <source>
        <dbReference type="ARBA" id="ARBA00022516"/>
    </source>
</evidence>
<proteinExistence type="inferred from homology"/>
<feature type="transmembrane region" description="Helical" evidence="13">
    <location>
        <begin position="55"/>
        <end position="73"/>
    </location>
</feature>
<comment type="caution">
    <text evidence="14">The sequence shown here is derived from an EMBL/GenBank/DDBJ whole genome shotgun (WGS) entry which is preliminary data.</text>
</comment>
<evidence type="ECO:0000256" key="8">
    <source>
        <dbReference type="ARBA" id="ARBA00023136"/>
    </source>
</evidence>
<evidence type="ECO:0000256" key="5">
    <source>
        <dbReference type="ARBA" id="ARBA00022692"/>
    </source>
</evidence>
<accession>A0ABQ2KKJ0</accession>
<evidence type="ECO:0000256" key="1">
    <source>
        <dbReference type="ARBA" id="ARBA00004141"/>
    </source>
</evidence>
<organism evidence="14 15">
    <name type="scientific">Agrococcus terreus</name>
    <dbReference type="NCBI Taxonomy" id="574649"/>
    <lineage>
        <taxon>Bacteria</taxon>
        <taxon>Bacillati</taxon>
        <taxon>Actinomycetota</taxon>
        <taxon>Actinomycetes</taxon>
        <taxon>Micrococcales</taxon>
        <taxon>Microbacteriaceae</taxon>
        <taxon>Agrococcus</taxon>
    </lineage>
</organism>
<evidence type="ECO:0000256" key="2">
    <source>
        <dbReference type="ARBA" id="ARBA00010441"/>
    </source>
</evidence>
<evidence type="ECO:0000256" key="9">
    <source>
        <dbReference type="ARBA" id="ARBA00023209"/>
    </source>
</evidence>
<dbReference type="InterPro" id="IPR000462">
    <property type="entry name" value="CDP-OH_P_trans"/>
</dbReference>
<evidence type="ECO:0000256" key="10">
    <source>
        <dbReference type="ARBA" id="ARBA00023264"/>
    </source>
</evidence>
<dbReference type="PANTHER" id="PTHR14269">
    <property type="entry name" value="CDP-DIACYLGLYCEROL--GLYCEROL-3-PHOSPHATE 3-PHOSPHATIDYLTRANSFERASE-RELATED"/>
    <property type="match status" value="1"/>
</dbReference>
<keyword evidence="4 12" id="KW-0808">Transferase</keyword>
<keyword evidence="8 13" id="KW-0472">Membrane</keyword>
<dbReference type="Pfam" id="PF01066">
    <property type="entry name" value="CDP-OH_P_transf"/>
    <property type="match status" value="1"/>
</dbReference>
<dbReference type="NCBIfam" id="TIGR00560">
    <property type="entry name" value="pgsA"/>
    <property type="match status" value="1"/>
</dbReference>
<comment type="subcellular location">
    <subcellularLocation>
        <location evidence="1">Membrane</location>
        <topology evidence="1">Multi-pass membrane protein</topology>
    </subcellularLocation>
</comment>
<dbReference type="Gene3D" id="1.20.120.1760">
    <property type="match status" value="1"/>
</dbReference>
<keyword evidence="6 13" id="KW-1133">Transmembrane helix</keyword>
<evidence type="ECO:0000256" key="12">
    <source>
        <dbReference type="RuleBase" id="RU003750"/>
    </source>
</evidence>
<evidence type="ECO:0000256" key="4">
    <source>
        <dbReference type="ARBA" id="ARBA00022679"/>
    </source>
</evidence>
<evidence type="ECO:0000256" key="7">
    <source>
        <dbReference type="ARBA" id="ARBA00023098"/>
    </source>
</evidence>
<reference evidence="15" key="1">
    <citation type="journal article" date="2019" name="Int. J. Syst. Evol. Microbiol.">
        <title>The Global Catalogue of Microorganisms (GCM) 10K type strain sequencing project: providing services to taxonomists for standard genome sequencing and annotation.</title>
        <authorList>
            <consortium name="The Broad Institute Genomics Platform"/>
            <consortium name="The Broad Institute Genome Sequencing Center for Infectious Disease"/>
            <person name="Wu L."/>
            <person name="Ma J."/>
        </authorList>
    </citation>
    <scope>NUCLEOTIDE SEQUENCE [LARGE SCALE GENOMIC DNA]</scope>
    <source>
        <strain evidence="15">CGMCC 1.6960</strain>
    </source>
</reference>
<feature type="transmembrane region" description="Helical" evidence="13">
    <location>
        <begin position="94"/>
        <end position="119"/>
    </location>
</feature>
<comment type="similarity">
    <text evidence="2 12">Belongs to the CDP-alcohol phosphatidyltransferase class-I family.</text>
</comment>
<name>A0ABQ2KKJ0_9MICO</name>
<dbReference type="PROSITE" id="PS00379">
    <property type="entry name" value="CDP_ALCOHOL_P_TRANSF"/>
    <property type="match status" value="1"/>
</dbReference>
<gene>
    <name evidence="14" type="primary">pgsA</name>
    <name evidence="14" type="ORF">GCM10010968_19770</name>
</gene>